<dbReference type="GO" id="GO:0004497">
    <property type="term" value="F:monooxygenase activity"/>
    <property type="evidence" value="ECO:0007669"/>
    <property type="project" value="UniProtKB-KW"/>
</dbReference>
<evidence type="ECO:0000256" key="12">
    <source>
        <dbReference type="RuleBase" id="RU000461"/>
    </source>
</evidence>
<dbReference type="InterPro" id="IPR050196">
    <property type="entry name" value="Cytochrome_P450_Monoox"/>
</dbReference>
<comment type="caution">
    <text evidence="14">The sequence shown here is derived from an EMBL/GenBank/DDBJ whole genome shotgun (WGS) entry which is preliminary data.</text>
</comment>
<evidence type="ECO:0000256" key="8">
    <source>
        <dbReference type="ARBA" id="ARBA00022848"/>
    </source>
</evidence>
<keyword evidence="5 12" id="KW-0349">Heme</keyword>
<evidence type="ECO:0000256" key="9">
    <source>
        <dbReference type="ARBA" id="ARBA00023002"/>
    </source>
</evidence>
<gene>
    <name evidence="14" type="ORF">PAPOLLO_LOCUS16098</name>
</gene>
<evidence type="ECO:0000256" key="4">
    <source>
        <dbReference type="ARBA" id="ARBA00010617"/>
    </source>
</evidence>
<keyword evidence="11 13" id="KW-0472">Membrane</keyword>
<dbReference type="GO" id="GO:0005506">
    <property type="term" value="F:iron ion binding"/>
    <property type="evidence" value="ECO:0007669"/>
    <property type="project" value="InterPro"/>
</dbReference>
<comment type="cofactor">
    <cofactor evidence="1">
        <name>heme</name>
        <dbReference type="ChEBI" id="CHEBI:30413"/>
    </cofactor>
</comment>
<dbReference type="OrthoDB" id="1372046at2759"/>
<dbReference type="AlphaFoldDB" id="A0A8S3XDN8"/>
<evidence type="ECO:0000256" key="10">
    <source>
        <dbReference type="ARBA" id="ARBA00023004"/>
    </source>
</evidence>
<keyword evidence="12" id="KW-0503">Monooxygenase</keyword>
<dbReference type="PANTHER" id="PTHR24291">
    <property type="entry name" value="CYTOCHROME P450 FAMILY 4"/>
    <property type="match status" value="1"/>
</dbReference>
<evidence type="ECO:0000256" key="1">
    <source>
        <dbReference type="ARBA" id="ARBA00001971"/>
    </source>
</evidence>
<protein>
    <submittedName>
        <fullName evidence="14">(apollo) hypothetical protein</fullName>
    </submittedName>
</protein>
<feature type="transmembrane region" description="Helical" evidence="13">
    <location>
        <begin position="31"/>
        <end position="50"/>
    </location>
</feature>
<dbReference type="Pfam" id="PF00067">
    <property type="entry name" value="p450"/>
    <property type="match status" value="1"/>
</dbReference>
<reference evidence="14" key="1">
    <citation type="submission" date="2021-04" db="EMBL/GenBank/DDBJ databases">
        <authorList>
            <person name="Tunstrom K."/>
        </authorList>
    </citation>
    <scope>NUCLEOTIDE SEQUENCE</scope>
</reference>
<evidence type="ECO:0000313" key="15">
    <source>
        <dbReference type="Proteomes" id="UP000691718"/>
    </source>
</evidence>
<keyword evidence="6 12" id="KW-0479">Metal-binding</keyword>
<evidence type="ECO:0000313" key="14">
    <source>
        <dbReference type="EMBL" id="CAG5014176.1"/>
    </source>
</evidence>
<organism evidence="14 15">
    <name type="scientific">Parnassius apollo</name>
    <name type="common">Apollo butterfly</name>
    <name type="synonym">Papilio apollo</name>
    <dbReference type="NCBI Taxonomy" id="110799"/>
    <lineage>
        <taxon>Eukaryota</taxon>
        <taxon>Metazoa</taxon>
        <taxon>Ecdysozoa</taxon>
        <taxon>Arthropoda</taxon>
        <taxon>Hexapoda</taxon>
        <taxon>Insecta</taxon>
        <taxon>Pterygota</taxon>
        <taxon>Neoptera</taxon>
        <taxon>Endopterygota</taxon>
        <taxon>Lepidoptera</taxon>
        <taxon>Glossata</taxon>
        <taxon>Ditrysia</taxon>
        <taxon>Papilionoidea</taxon>
        <taxon>Papilionidae</taxon>
        <taxon>Parnassiinae</taxon>
        <taxon>Parnassini</taxon>
        <taxon>Parnassius</taxon>
        <taxon>Parnassius</taxon>
    </lineage>
</organism>
<proteinExistence type="inferred from homology"/>
<keyword evidence="10 12" id="KW-0408">Iron</keyword>
<dbReference type="GO" id="GO:0005789">
    <property type="term" value="C:endoplasmic reticulum membrane"/>
    <property type="evidence" value="ECO:0007669"/>
    <property type="project" value="UniProtKB-SubCell"/>
</dbReference>
<keyword evidence="8" id="KW-0492">Microsome</keyword>
<name>A0A8S3XDN8_PARAO</name>
<dbReference type="InterPro" id="IPR001128">
    <property type="entry name" value="Cyt_P450"/>
</dbReference>
<evidence type="ECO:0000256" key="7">
    <source>
        <dbReference type="ARBA" id="ARBA00022824"/>
    </source>
</evidence>
<evidence type="ECO:0000256" key="11">
    <source>
        <dbReference type="ARBA" id="ARBA00023136"/>
    </source>
</evidence>
<evidence type="ECO:0000256" key="3">
    <source>
        <dbReference type="ARBA" id="ARBA00004406"/>
    </source>
</evidence>
<evidence type="ECO:0000256" key="2">
    <source>
        <dbReference type="ARBA" id="ARBA00004174"/>
    </source>
</evidence>
<comment type="similarity">
    <text evidence="4 12">Belongs to the cytochrome P450 family.</text>
</comment>
<keyword evidence="15" id="KW-1185">Reference proteome</keyword>
<keyword evidence="13" id="KW-0812">Transmembrane</keyword>
<evidence type="ECO:0000256" key="5">
    <source>
        <dbReference type="ARBA" id="ARBA00022617"/>
    </source>
</evidence>
<dbReference type="Proteomes" id="UP000691718">
    <property type="component" value="Unassembled WGS sequence"/>
</dbReference>
<dbReference type="EMBL" id="CAJQZP010001060">
    <property type="protein sequence ID" value="CAG5014176.1"/>
    <property type="molecule type" value="Genomic_DNA"/>
</dbReference>
<dbReference type="InterPro" id="IPR017972">
    <property type="entry name" value="Cyt_P450_CS"/>
</dbReference>
<dbReference type="PROSITE" id="PS00086">
    <property type="entry name" value="CYTOCHROME_P450"/>
    <property type="match status" value="1"/>
</dbReference>
<keyword evidence="13" id="KW-1133">Transmembrane helix</keyword>
<evidence type="ECO:0000256" key="13">
    <source>
        <dbReference type="SAM" id="Phobius"/>
    </source>
</evidence>
<keyword evidence="7" id="KW-0256">Endoplasmic reticulum</keyword>
<sequence length="523" mass="60311">MNLSLVYKTTTEIKYHICVLSYVRENFSKEFSANMIYIVCIFVICALYILKGHSKSKPEPPPLPNGLPIIGHAHLIFGSGLRLWETIKTKSHECCKAGNVTTITLGHIKCYALTDPEDFMTVANSCLEKGFLYDFAKPWLGEGLLTSPLTKWKAHRRLLNTAFNKQVLDGFLDVFNSQSRILLKEISVEERKGLFDHEKYIMRNSLETIFLTATGRDLRADKTLSEKYVTYTDRVLRSVVNRIQNIWHYENFIWNMSSAKKQQDKDIEFLHDVSNMIVKQRKKTYLPTTNKTTGNIIYIKAFSDVLFDLEGSNGESAISNQDVKDHVNTLIVAGYDTIATNLVITLLLIGSYKEVQDKIYKELEEVFGQSDRDVEKQDLPRLTYLEAVIKESLRLYPIVPVINRFIDKDLKLKNYTLYSGKNCLLSIYGAHRHPVWGEDANDFKPERWLNPETLPKNSNSFLAFSLGRRNCIGKAYAMMWLKIIISHFLRKYLVTGDQQKALFKFDFLLKPHSGHYIAIEKRK</sequence>
<dbReference type="PANTHER" id="PTHR24291:SF189">
    <property type="entry name" value="CYTOCHROME P450 4C3-RELATED"/>
    <property type="match status" value="1"/>
</dbReference>
<keyword evidence="9 12" id="KW-0560">Oxidoreductase</keyword>
<dbReference type="GO" id="GO:0016705">
    <property type="term" value="F:oxidoreductase activity, acting on paired donors, with incorporation or reduction of molecular oxygen"/>
    <property type="evidence" value="ECO:0007669"/>
    <property type="project" value="InterPro"/>
</dbReference>
<dbReference type="GO" id="GO:0020037">
    <property type="term" value="F:heme binding"/>
    <property type="evidence" value="ECO:0007669"/>
    <property type="project" value="InterPro"/>
</dbReference>
<accession>A0A8S3XDN8</accession>
<evidence type="ECO:0000256" key="6">
    <source>
        <dbReference type="ARBA" id="ARBA00022723"/>
    </source>
</evidence>
<comment type="subcellular location">
    <subcellularLocation>
        <location evidence="3">Endoplasmic reticulum membrane</location>
        <topology evidence="3">Peripheral membrane protein</topology>
    </subcellularLocation>
    <subcellularLocation>
        <location evidence="2">Microsome membrane</location>
        <topology evidence="2">Peripheral membrane protein</topology>
    </subcellularLocation>
</comment>